<dbReference type="AlphaFoldDB" id="A0A318UM20"/>
<accession>A0A318UM20</accession>
<reference evidence="1 2" key="1">
    <citation type="submission" date="2018-06" db="EMBL/GenBank/DDBJ databases">
        <title>Genomic Encyclopedia of Archaeal and Bacterial Type Strains, Phase II (KMG-II): from individual species to whole genera.</title>
        <authorList>
            <person name="Goeker M."/>
        </authorList>
    </citation>
    <scope>NUCLEOTIDE SEQUENCE [LARGE SCALE GENOMIC DNA]</scope>
    <source>
        <strain evidence="1 2">DSM 27372</strain>
    </source>
</reference>
<proteinExistence type="predicted"/>
<gene>
    <name evidence="1" type="ORF">B0O44_1084</name>
</gene>
<keyword evidence="2" id="KW-1185">Reference proteome</keyword>
<name>A0A318UM20_9SPHI</name>
<dbReference type="RefSeq" id="WP_110833809.1">
    <property type="nucleotide sequence ID" value="NZ_QKLU01000008.1"/>
</dbReference>
<protein>
    <submittedName>
        <fullName evidence="1">Uncharacterized protein</fullName>
    </submittedName>
</protein>
<dbReference type="EMBL" id="QKLU01000008">
    <property type="protein sequence ID" value="PYF70578.1"/>
    <property type="molecule type" value="Genomic_DNA"/>
</dbReference>
<evidence type="ECO:0000313" key="2">
    <source>
        <dbReference type="Proteomes" id="UP000248198"/>
    </source>
</evidence>
<organism evidence="1 2">
    <name type="scientific">Pedobacter nutrimenti</name>
    <dbReference type="NCBI Taxonomy" id="1241337"/>
    <lineage>
        <taxon>Bacteria</taxon>
        <taxon>Pseudomonadati</taxon>
        <taxon>Bacteroidota</taxon>
        <taxon>Sphingobacteriia</taxon>
        <taxon>Sphingobacteriales</taxon>
        <taxon>Sphingobacteriaceae</taxon>
        <taxon>Pedobacter</taxon>
    </lineage>
</organism>
<comment type="caution">
    <text evidence="1">The sequence shown here is derived from an EMBL/GenBank/DDBJ whole genome shotgun (WGS) entry which is preliminary data.</text>
</comment>
<dbReference type="Proteomes" id="UP000248198">
    <property type="component" value="Unassembled WGS sequence"/>
</dbReference>
<sequence>MKNMIFIIAFCIVAGKSMAQKFTENYLADDFKLYKGLLLKLNPQAISGFGHSFYEKMDYVQSMYDGRVIYPEKKYTFNTQKDSLLNRIFRVQNIVNKSGADYNGETYLEKPIFVLQDTVSKQLIYYKYDAEYEHNFPFLTSPIKYDEQELCSRIERDVDEFTGKITINSPMSSGHSISNVILYKNILKGKIVYYLSLRTIGSTLNVREKGVYIIFSDGTKWSRPTEEIEVEADKNGYEYSAFITLSANDLLTFSGKGIRKFRLFIYDESVNSADADKFKTYVKCVRKAK</sequence>
<evidence type="ECO:0000313" key="1">
    <source>
        <dbReference type="EMBL" id="PYF70578.1"/>
    </source>
</evidence>
<dbReference type="OrthoDB" id="1339132at2"/>